<organism evidence="2 3">
    <name type="scientific">Streptomyces wedmorensis</name>
    <dbReference type="NCBI Taxonomy" id="43759"/>
    <lineage>
        <taxon>Bacteria</taxon>
        <taxon>Bacillati</taxon>
        <taxon>Actinomycetota</taxon>
        <taxon>Actinomycetes</taxon>
        <taxon>Kitasatosporales</taxon>
        <taxon>Streptomycetaceae</taxon>
        <taxon>Streptomyces</taxon>
    </lineage>
</organism>
<dbReference type="InterPro" id="IPR025979">
    <property type="entry name" value="ChrR-like_cupin_dom"/>
</dbReference>
<proteinExistence type="predicted"/>
<evidence type="ECO:0000313" key="2">
    <source>
        <dbReference type="EMBL" id="MFE5981351.1"/>
    </source>
</evidence>
<feature type="domain" description="ChrR-like cupin" evidence="1">
    <location>
        <begin position="31"/>
        <end position="122"/>
    </location>
</feature>
<dbReference type="RefSeq" id="WP_051786944.1">
    <property type="nucleotide sequence ID" value="NZ_JBHTRV010000011.1"/>
</dbReference>
<name>A0ABW6IUN9_STRWE</name>
<protein>
    <submittedName>
        <fullName evidence="2">Cupin domain-containing protein</fullName>
    </submittedName>
</protein>
<dbReference type="EMBL" id="JBHTRV010000011">
    <property type="protein sequence ID" value="MFE5981351.1"/>
    <property type="molecule type" value="Genomic_DNA"/>
</dbReference>
<gene>
    <name evidence="2" type="ORF">ACFQ63_16770</name>
</gene>
<comment type="caution">
    <text evidence="2">The sequence shown here is derived from an EMBL/GenBank/DDBJ whole genome shotgun (WGS) entry which is preliminary data.</text>
</comment>
<dbReference type="Gene3D" id="2.60.120.10">
    <property type="entry name" value="Jelly Rolls"/>
    <property type="match status" value="1"/>
</dbReference>
<dbReference type="Proteomes" id="UP001600424">
    <property type="component" value="Unassembled WGS sequence"/>
</dbReference>
<reference evidence="2 3" key="1">
    <citation type="submission" date="2024-09" db="EMBL/GenBank/DDBJ databases">
        <title>The Natural Products Discovery Center: Release of the First 8490 Sequenced Strains for Exploring Actinobacteria Biosynthetic Diversity.</title>
        <authorList>
            <person name="Kalkreuter E."/>
            <person name="Kautsar S.A."/>
            <person name="Yang D."/>
            <person name="Bader C.D."/>
            <person name="Teijaro C.N."/>
            <person name="Fluegel L."/>
            <person name="Davis C.M."/>
            <person name="Simpson J.R."/>
            <person name="Lauterbach L."/>
            <person name="Steele A.D."/>
            <person name="Gui C."/>
            <person name="Meng S."/>
            <person name="Li G."/>
            <person name="Viehrig K."/>
            <person name="Ye F."/>
            <person name="Su P."/>
            <person name="Kiefer A.F."/>
            <person name="Nichols A."/>
            <person name="Cepeda A.J."/>
            <person name="Yan W."/>
            <person name="Fan B."/>
            <person name="Jiang Y."/>
            <person name="Adhikari A."/>
            <person name="Zheng C.-J."/>
            <person name="Schuster L."/>
            <person name="Cowan T.M."/>
            <person name="Smanski M.J."/>
            <person name="Chevrette M.G."/>
            <person name="De Carvalho L.P.S."/>
            <person name="Shen B."/>
        </authorList>
    </citation>
    <scope>NUCLEOTIDE SEQUENCE [LARGE SCALE GENOMIC DNA]</scope>
    <source>
        <strain evidence="2 3">NPDC056472</strain>
    </source>
</reference>
<dbReference type="InterPro" id="IPR014710">
    <property type="entry name" value="RmlC-like_jellyroll"/>
</dbReference>
<sequence length="133" mass="14650">MPTTPNPVADRTDRSVTVLRDLLSPEALDSVEWRRWHEPGRTGTAIHALYETADDQPATAQLIRFDPGAHGDLHEHLGYELMFVLQGELLNDNGDRYGVGDLVIEEPGSVHRISTETGCTLLGIREAPVVPTN</sequence>
<accession>A0ABW6IUN9</accession>
<evidence type="ECO:0000313" key="3">
    <source>
        <dbReference type="Proteomes" id="UP001600424"/>
    </source>
</evidence>
<dbReference type="SUPFAM" id="SSF51182">
    <property type="entry name" value="RmlC-like cupins"/>
    <property type="match status" value="1"/>
</dbReference>
<evidence type="ECO:0000259" key="1">
    <source>
        <dbReference type="Pfam" id="PF12973"/>
    </source>
</evidence>
<dbReference type="Pfam" id="PF12973">
    <property type="entry name" value="Cupin_7"/>
    <property type="match status" value="1"/>
</dbReference>
<keyword evidence="3" id="KW-1185">Reference proteome</keyword>
<dbReference type="InterPro" id="IPR011051">
    <property type="entry name" value="RmlC_Cupin_sf"/>
</dbReference>